<evidence type="ECO:0000256" key="1">
    <source>
        <dbReference type="ARBA" id="ARBA00004571"/>
    </source>
</evidence>
<dbReference type="PROSITE" id="PS52016">
    <property type="entry name" value="TONB_DEPENDENT_REC_3"/>
    <property type="match status" value="1"/>
</dbReference>
<keyword evidence="6 7" id="KW-0998">Cell outer membrane</keyword>
<evidence type="ECO:0000256" key="6">
    <source>
        <dbReference type="ARBA" id="ARBA00023237"/>
    </source>
</evidence>
<evidence type="ECO:0000256" key="2">
    <source>
        <dbReference type="ARBA" id="ARBA00022448"/>
    </source>
</evidence>
<evidence type="ECO:0000313" key="11">
    <source>
        <dbReference type="EMBL" id="MFD3395114.1"/>
    </source>
</evidence>
<evidence type="ECO:0000256" key="9">
    <source>
        <dbReference type="SAM" id="SignalP"/>
    </source>
</evidence>
<keyword evidence="9" id="KW-0732">Signal</keyword>
<dbReference type="Gene3D" id="2.40.170.20">
    <property type="entry name" value="TonB-dependent receptor, beta-barrel domain"/>
    <property type="match status" value="1"/>
</dbReference>
<comment type="similarity">
    <text evidence="7">Belongs to the TonB-dependent receptor family.</text>
</comment>
<keyword evidence="3 7" id="KW-1134">Transmembrane beta strand</keyword>
<dbReference type="EMBL" id="JBBKXZ010000004">
    <property type="protein sequence ID" value="MFD3395114.1"/>
    <property type="molecule type" value="Genomic_DNA"/>
</dbReference>
<evidence type="ECO:0000313" key="12">
    <source>
        <dbReference type="Proteomes" id="UP001598138"/>
    </source>
</evidence>
<dbReference type="RefSeq" id="WP_377983987.1">
    <property type="nucleotide sequence ID" value="NZ_JBBKXZ010000004.1"/>
</dbReference>
<comment type="subcellular location">
    <subcellularLocation>
        <location evidence="1 7">Cell outer membrane</location>
        <topology evidence="1 7">Multi-pass membrane protein</topology>
    </subcellularLocation>
</comment>
<feature type="signal peptide" evidence="9">
    <location>
        <begin position="1"/>
        <end position="20"/>
    </location>
</feature>
<keyword evidence="4 7" id="KW-0812">Transmembrane</keyword>
<reference evidence="11 12" key="1">
    <citation type="submission" date="2024-03" db="EMBL/GenBank/DDBJ databases">
        <title>Aquirufa genome sequencing.</title>
        <authorList>
            <person name="Pitt A."/>
            <person name="Hahn M.W."/>
        </authorList>
    </citation>
    <scope>NUCLEOTIDE SEQUENCE [LARGE SCALE GENOMIC DNA]</scope>
    <source>
        <strain evidence="11 12">OSTEICH-129V</strain>
    </source>
</reference>
<feature type="region of interest" description="Disordered" evidence="8">
    <location>
        <begin position="192"/>
        <end position="214"/>
    </location>
</feature>
<evidence type="ECO:0000256" key="5">
    <source>
        <dbReference type="ARBA" id="ARBA00023136"/>
    </source>
</evidence>
<evidence type="ECO:0000256" key="4">
    <source>
        <dbReference type="ARBA" id="ARBA00022692"/>
    </source>
</evidence>
<dbReference type="InterPro" id="IPR012910">
    <property type="entry name" value="Plug_dom"/>
</dbReference>
<gene>
    <name evidence="11" type="ORF">U0R10_10830</name>
</gene>
<evidence type="ECO:0000259" key="10">
    <source>
        <dbReference type="Pfam" id="PF07715"/>
    </source>
</evidence>
<feature type="chain" id="PRO_5046952483" evidence="9">
    <location>
        <begin position="21"/>
        <end position="1071"/>
    </location>
</feature>
<dbReference type="InterPro" id="IPR036942">
    <property type="entry name" value="Beta-barrel_TonB_sf"/>
</dbReference>
<dbReference type="InterPro" id="IPR008969">
    <property type="entry name" value="CarboxyPept-like_regulatory"/>
</dbReference>
<dbReference type="InterPro" id="IPR023997">
    <property type="entry name" value="TonB-dep_OMP_SusC/RagA_CS"/>
</dbReference>
<dbReference type="InterPro" id="IPR039426">
    <property type="entry name" value="TonB-dep_rcpt-like"/>
</dbReference>
<evidence type="ECO:0000256" key="7">
    <source>
        <dbReference type="PROSITE-ProRule" id="PRU01360"/>
    </source>
</evidence>
<sequence length="1071" mass="117278">MNLKLPILLLLLFSTFAGFAQKTIKGQVKDDKSQEGLPGVSILVRGTNVGTSTDSNGNFSLTVPENAKDLNVSSVGYTPKVIAIGTQAFINVILQEDAVNLQEVVVNALGFKTKRDRTGSTSSSVSAEAIRSSGEANILNSLAGKASGVKIARANGDPGAGTNIQIRGANTIGGSSQPLVIVDGVPLSNDNLYGSGSTRSGGVSQQSRLNDLNPEDIESTQILKGASAAALWGSRAANGVLVITTKQGKLNQKMKVSYSATYSMDEINRKHPLQTTFGQGTGGRFNPTATNSWGDKISSRSGGPDVFNTTGEYFLGNDGQKYYPIITKNSKDIFADKNFDQVFQKGSFLEHNLSITGGSGKTTNFFSLGYLGQEGIIKNSDYDRFTMRFNNQTFFNNNVNLTTKANYIRTNSNRIQQNSNSAGLYLGLLRQPADFDQTAYIGTYFSSTGVPTEGRHRSYRRYLGNNINPFFNNPLWTINEQEATSVVNRFNANTNLNINPVSWLNIDLRGGIDTYVDKRVYFAPVGSTSFNNGRLDNENFIVSEINLDAIARADFPDLVPGKIGLNATVGYNINDRTRNYLYVRSQNFLVNSRIQSFTNSVAPFEVENSTNHIRSNRLYSILAFDLYKQVFFSVSGTQEAASTIKGGYFYPSMDLAWQFSQLPNMTNKVLSFGKVRMSYGQVGVQPTAYKFGTTYENFTYGTYDDALDINEFGGGFRLNDDQGNNVLRPEIKTEMELGTDLRFFKDRLSLGLTYYKNEIKDILLAVNLSPSSGFLSRYSNAGRMENRGLEVDLGYKIIAQANYGLELYGNWNNNRNKVLDLAGVQRVALTDQSITSNAIVGQPLGILFSSKALRNDDGSLALDANGFPRLAPQQGIIGNPNPDWRGGLGLKGFYKKLNFNVLFETFQGGDFAERSRFVLNAFGTYADTGNEVTLTKDLKNSAGRVFPAGTTIRGNIFNYGGGDVLLDEGWYNSLGGGLGGSAINEFSITDGSWTRLREVSMGYNFGGAKFKKATKFDSVDLSVSGRNLFIWTKVKGIDPEVNQSGVDNGFGIEYFTNPSTRSWVFSAKFNF</sequence>
<dbReference type="InterPro" id="IPR023996">
    <property type="entry name" value="TonB-dep_OMP_SusC/RagA"/>
</dbReference>
<name>A0ABW6DE16_9BACT</name>
<dbReference type="SUPFAM" id="SSF56935">
    <property type="entry name" value="Porins"/>
    <property type="match status" value="1"/>
</dbReference>
<dbReference type="Gene3D" id="2.60.40.1120">
    <property type="entry name" value="Carboxypeptidase-like, regulatory domain"/>
    <property type="match status" value="1"/>
</dbReference>
<accession>A0ABW6DE16</accession>
<dbReference type="Proteomes" id="UP001598138">
    <property type="component" value="Unassembled WGS sequence"/>
</dbReference>
<dbReference type="Pfam" id="PF07715">
    <property type="entry name" value="Plug"/>
    <property type="match status" value="1"/>
</dbReference>
<dbReference type="NCBIfam" id="TIGR04057">
    <property type="entry name" value="SusC_RagA_signa"/>
    <property type="match status" value="1"/>
</dbReference>
<evidence type="ECO:0000256" key="8">
    <source>
        <dbReference type="SAM" id="MobiDB-lite"/>
    </source>
</evidence>
<evidence type="ECO:0000256" key="3">
    <source>
        <dbReference type="ARBA" id="ARBA00022452"/>
    </source>
</evidence>
<keyword evidence="5 7" id="KW-0472">Membrane</keyword>
<feature type="compositionally biased region" description="Polar residues" evidence="8">
    <location>
        <begin position="192"/>
        <end position="210"/>
    </location>
</feature>
<dbReference type="Gene3D" id="2.170.130.10">
    <property type="entry name" value="TonB-dependent receptor, plug domain"/>
    <property type="match status" value="1"/>
</dbReference>
<dbReference type="NCBIfam" id="TIGR04056">
    <property type="entry name" value="OMP_RagA_SusC"/>
    <property type="match status" value="1"/>
</dbReference>
<proteinExistence type="inferred from homology"/>
<comment type="caution">
    <text evidence="11">The sequence shown here is derived from an EMBL/GenBank/DDBJ whole genome shotgun (WGS) entry which is preliminary data.</text>
</comment>
<feature type="domain" description="TonB-dependent receptor plug" evidence="10">
    <location>
        <begin position="117"/>
        <end position="240"/>
    </location>
</feature>
<dbReference type="InterPro" id="IPR037066">
    <property type="entry name" value="Plug_dom_sf"/>
</dbReference>
<keyword evidence="2 7" id="KW-0813">Transport</keyword>
<dbReference type="Pfam" id="PF13715">
    <property type="entry name" value="CarbopepD_reg_2"/>
    <property type="match status" value="1"/>
</dbReference>
<protein>
    <submittedName>
        <fullName evidence="11">SusC/RagA family TonB-linked outer membrane protein</fullName>
    </submittedName>
</protein>
<keyword evidence="12" id="KW-1185">Reference proteome</keyword>
<organism evidence="11 12">
    <name type="scientific">Aquirufa avitistagni</name>
    <dbReference type="NCBI Taxonomy" id="3104728"/>
    <lineage>
        <taxon>Bacteria</taxon>
        <taxon>Pseudomonadati</taxon>
        <taxon>Bacteroidota</taxon>
        <taxon>Cytophagia</taxon>
        <taxon>Cytophagales</taxon>
        <taxon>Flectobacillaceae</taxon>
        <taxon>Aquirufa</taxon>
    </lineage>
</organism>
<dbReference type="SUPFAM" id="SSF49464">
    <property type="entry name" value="Carboxypeptidase regulatory domain-like"/>
    <property type="match status" value="1"/>
</dbReference>